<comment type="subcellular location">
    <subcellularLocation>
        <location evidence="3">Cytoplasm</location>
    </subcellularLocation>
</comment>
<comment type="function">
    <text evidence="3">Involved in chemotaxis. Part of a chemotaxis signal transduction system that modulates chemotaxis in response to various stimuli. Catalyzes the demethylation of specific methylglutamate residues introduced into the chemoreceptors (methyl-accepting chemotaxis proteins or MCP) by CheR. Also mediates the irreversible deamidation of specific glutamine residues to glutamic acid.</text>
</comment>
<evidence type="ECO:0000259" key="7">
    <source>
        <dbReference type="PROSITE" id="PS50122"/>
    </source>
</evidence>
<dbReference type="CDD" id="cd17541">
    <property type="entry name" value="REC_CheB-like"/>
    <property type="match status" value="1"/>
</dbReference>
<dbReference type="Pfam" id="PF01339">
    <property type="entry name" value="CheB_methylest"/>
    <property type="match status" value="1"/>
</dbReference>
<dbReference type="InterPro" id="IPR008248">
    <property type="entry name" value="CheB-like"/>
</dbReference>
<comment type="similarity">
    <text evidence="3">Belongs to the CheB family.</text>
</comment>
<evidence type="ECO:0000256" key="2">
    <source>
        <dbReference type="ARBA" id="ARBA00048267"/>
    </source>
</evidence>
<evidence type="ECO:0000313" key="9">
    <source>
        <dbReference type="Proteomes" id="UP001225646"/>
    </source>
</evidence>
<evidence type="ECO:0000256" key="4">
    <source>
        <dbReference type="PROSITE-ProRule" id="PRU00050"/>
    </source>
</evidence>
<dbReference type="RefSeq" id="WP_419151354.1">
    <property type="nucleotide sequence ID" value="NZ_JAUSTR010000001.1"/>
</dbReference>
<dbReference type="GO" id="GO:0008984">
    <property type="term" value="F:protein-glutamate methylesterase activity"/>
    <property type="evidence" value="ECO:0007669"/>
    <property type="project" value="UniProtKB-EC"/>
</dbReference>
<sequence>METIKVLVIDDSAFMRKLISDFLNEHPHIEVIGTARNGEEGLEKIHALKPNVVTLDIEMPVLNGLETLERIMKQYPLPVIMLSSQTKAGTEITIRCLQKGAFDFIEKPSGSISLDLYKVKEQLIEKVMHAYQAQQKVKFQHHKITPKNQIENSMERKRSPNEKVIVAIGTSTGGPKALHQVIPFLRKQPHVVYFVVQHMPPGFTHSLAERLNAVSELFVKEAEQGEKVQHGVVYIAPGGYNMKIVQKGNELQIDIVDTMQNEIYRPSVNILFESLSKIKGYSKIAVIMTGMGSDGTAGLKLLKSDGNVTSIAQSEESSIIFGMPKAAIAANVIDYIVDLKDLAKTIKCLI</sequence>
<keyword evidence="3 4" id="KW-0145">Chemotaxis</keyword>
<dbReference type="EMBL" id="JAUSTR010000001">
    <property type="protein sequence ID" value="MDQ0161755.1"/>
    <property type="molecule type" value="Genomic_DNA"/>
</dbReference>
<keyword evidence="3 5" id="KW-0597">Phosphoprotein</keyword>
<keyword evidence="3" id="KW-0963">Cytoplasm</keyword>
<comment type="catalytic activity">
    <reaction evidence="2 3">
        <text>[protein]-L-glutamate 5-O-methyl ester + H2O = L-glutamyl-[protein] + methanol + H(+)</text>
        <dbReference type="Rhea" id="RHEA:23236"/>
        <dbReference type="Rhea" id="RHEA-COMP:10208"/>
        <dbReference type="Rhea" id="RHEA-COMP:10311"/>
        <dbReference type="ChEBI" id="CHEBI:15377"/>
        <dbReference type="ChEBI" id="CHEBI:15378"/>
        <dbReference type="ChEBI" id="CHEBI:17790"/>
        <dbReference type="ChEBI" id="CHEBI:29973"/>
        <dbReference type="ChEBI" id="CHEBI:82795"/>
        <dbReference type="EC" id="3.1.1.61"/>
    </reaction>
</comment>
<comment type="catalytic activity">
    <reaction evidence="3">
        <text>L-glutaminyl-[protein] + H2O = L-glutamyl-[protein] + NH4(+)</text>
        <dbReference type="Rhea" id="RHEA:16441"/>
        <dbReference type="Rhea" id="RHEA-COMP:10207"/>
        <dbReference type="Rhea" id="RHEA-COMP:10208"/>
        <dbReference type="ChEBI" id="CHEBI:15377"/>
        <dbReference type="ChEBI" id="CHEBI:28938"/>
        <dbReference type="ChEBI" id="CHEBI:29973"/>
        <dbReference type="ChEBI" id="CHEBI:30011"/>
        <dbReference type="EC" id="3.5.1.44"/>
    </reaction>
</comment>
<dbReference type="EC" id="3.1.1.61" evidence="3"/>
<comment type="caution">
    <text evidence="8">The sequence shown here is derived from an EMBL/GenBank/DDBJ whole genome shotgun (WGS) entry which is preliminary data.</text>
</comment>
<dbReference type="PROSITE" id="PS50122">
    <property type="entry name" value="CHEB"/>
    <property type="match status" value="1"/>
</dbReference>
<feature type="domain" description="CheB-type methylesterase" evidence="7">
    <location>
        <begin position="160"/>
        <end position="350"/>
    </location>
</feature>
<dbReference type="Gene3D" id="3.40.50.180">
    <property type="entry name" value="Methylesterase CheB, C-terminal domain"/>
    <property type="match status" value="1"/>
</dbReference>
<comment type="PTM">
    <text evidence="3">Phosphorylated by CheA. Phosphorylation of the N-terminal regulatory domain activates the methylesterase activity.</text>
</comment>
<proteinExistence type="inferred from homology"/>
<dbReference type="Gene3D" id="3.40.50.2300">
    <property type="match status" value="1"/>
</dbReference>
<dbReference type="Pfam" id="PF00072">
    <property type="entry name" value="Response_reg"/>
    <property type="match status" value="1"/>
</dbReference>
<dbReference type="SUPFAM" id="SSF52738">
    <property type="entry name" value="Methylesterase CheB, C-terminal domain"/>
    <property type="match status" value="1"/>
</dbReference>
<dbReference type="InterPro" id="IPR001789">
    <property type="entry name" value="Sig_transdc_resp-reg_receiver"/>
</dbReference>
<dbReference type="Proteomes" id="UP001225646">
    <property type="component" value="Unassembled WGS sequence"/>
</dbReference>
<dbReference type="InterPro" id="IPR000673">
    <property type="entry name" value="Sig_transdc_resp-reg_Me-estase"/>
</dbReference>
<reference evidence="8 9" key="1">
    <citation type="submission" date="2023-07" db="EMBL/GenBank/DDBJ databases">
        <title>Genomic Encyclopedia of Type Strains, Phase IV (KMG-IV): sequencing the most valuable type-strain genomes for metagenomic binning, comparative biology and taxonomic classification.</title>
        <authorList>
            <person name="Goeker M."/>
        </authorList>
    </citation>
    <scope>NUCLEOTIDE SEQUENCE [LARGE SCALE GENOMIC DNA]</scope>
    <source>
        <strain evidence="8 9">DSM 19092</strain>
    </source>
</reference>
<dbReference type="InterPro" id="IPR011006">
    <property type="entry name" value="CheY-like_superfamily"/>
</dbReference>
<feature type="active site" evidence="3 4">
    <location>
        <position position="171"/>
    </location>
</feature>
<feature type="modified residue" description="4-aspartylphosphate" evidence="3 5">
    <location>
        <position position="56"/>
    </location>
</feature>
<protein>
    <recommendedName>
        <fullName evidence="3">Protein-glutamate methylesterase/protein-glutamine glutaminase</fullName>
        <ecNumber evidence="3">3.1.1.61</ecNumber>
        <ecNumber evidence="3">3.5.1.44</ecNumber>
    </recommendedName>
</protein>
<name>A0ABT9VLC3_9BACI</name>
<feature type="active site" evidence="3 4">
    <location>
        <position position="198"/>
    </location>
</feature>
<evidence type="ECO:0000256" key="5">
    <source>
        <dbReference type="PROSITE-ProRule" id="PRU00169"/>
    </source>
</evidence>
<gene>
    <name evidence="3" type="primary">cheB</name>
    <name evidence="8" type="ORF">J2S06_000825</name>
</gene>
<feature type="active site" evidence="3 4">
    <location>
        <position position="294"/>
    </location>
</feature>
<dbReference type="PANTHER" id="PTHR42872">
    <property type="entry name" value="PROTEIN-GLUTAMATE METHYLESTERASE/PROTEIN-GLUTAMINE GLUTAMINASE"/>
    <property type="match status" value="1"/>
</dbReference>
<evidence type="ECO:0000256" key="1">
    <source>
        <dbReference type="ARBA" id="ARBA00022801"/>
    </source>
</evidence>
<dbReference type="NCBIfam" id="NF001965">
    <property type="entry name" value="PRK00742.1"/>
    <property type="match status" value="1"/>
</dbReference>
<dbReference type="SUPFAM" id="SSF52172">
    <property type="entry name" value="CheY-like"/>
    <property type="match status" value="1"/>
</dbReference>
<dbReference type="EC" id="3.5.1.44" evidence="3"/>
<dbReference type="SMART" id="SM00448">
    <property type="entry name" value="REC"/>
    <property type="match status" value="1"/>
</dbReference>
<evidence type="ECO:0000313" key="8">
    <source>
        <dbReference type="EMBL" id="MDQ0161755.1"/>
    </source>
</evidence>
<evidence type="ECO:0000259" key="6">
    <source>
        <dbReference type="PROSITE" id="PS50110"/>
    </source>
</evidence>
<organism evidence="8 9">
    <name type="scientific">Aeribacillus alveayuensis</name>
    <dbReference type="NCBI Taxonomy" id="279215"/>
    <lineage>
        <taxon>Bacteria</taxon>
        <taxon>Bacillati</taxon>
        <taxon>Bacillota</taxon>
        <taxon>Bacilli</taxon>
        <taxon>Bacillales</taxon>
        <taxon>Bacillaceae</taxon>
        <taxon>Aeribacillus</taxon>
    </lineage>
</organism>
<dbReference type="PANTHER" id="PTHR42872:SF3">
    <property type="entry name" value="PROTEIN-GLUTAMATE METHYLESTERASE_PROTEIN-GLUTAMINE GLUTAMINASE 1"/>
    <property type="match status" value="1"/>
</dbReference>
<dbReference type="PROSITE" id="PS50110">
    <property type="entry name" value="RESPONSE_REGULATORY"/>
    <property type="match status" value="1"/>
</dbReference>
<accession>A0ABT9VLC3</accession>
<dbReference type="PIRSF" id="PIRSF000876">
    <property type="entry name" value="RR_chemtxs_CheB"/>
    <property type="match status" value="1"/>
</dbReference>
<keyword evidence="1 3" id="KW-0378">Hydrolase</keyword>
<dbReference type="InterPro" id="IPR035909">
    <property type="entry name" value="CheB_C"/>
</dbReference>
<feature type="domain" description="Response regulatory" evidence="6">
    <location>
        <begin position="5"/>
        <end position="122"/>
    </location>
</feature>
<evidence type="ECO:0000256" key="3">
    <source>
        <dbReference type="HAMAP-Rule" id="MF_00099"/>
    </source>
</evidence>
<keyword evidence="9" id="KW-1185">Reference proteome</keyword>
<dbReference type="HAMAP" id="MF_00099">
    <property type="entry name" value="CheB_chemtxs"/>
    <property type="match status" value="1"/>
</dbReference>
<comment type="domain">
    <text evidence="3">Contains a C-terminal catalytic domain, and an N-terminal region which modulates catalytic activity.</text>
</comment>
<dbReference type="CDD" id="cd16432">
    <property type="entry name" value="CheB_Rec"/>
    <property type="match status" value="1"/>
</dbReference>